<evidence type="ECO:0000256" key="5">
    <source>
        <dbReference type="SAM" id="Coils"/>
    </source>
</evidence>
<evidence type="ECO:0000313" key="9">
    <source>
        <dbReference type="Proteomes" id="UP001314170"/>
    </source>
</evidence>
<dbReference type="PROSITE" id="PS50178">
    <property type="entry name" value="ZF_FYVE"/>
    <property type="match status" value="1"/>
</dbReference>
<dbReference type="Pfam" id="PF01363">
    <property type="entry name" value="FYVE"/>
    <property type="match status" value="1"/>
</dbReference>
<evidence type="ECO:0000256" key="1">
    <source>
        <dbReference type="ARBA" id="ARBA00022723"/>
    </source>
</evidence>
<sequence>MLEKIGLPAKPSLRGNNWVVDSSHCQGCSSQFTFINRKHHCRRCGGLFCGNCTQQRMVLRGQGDSPVRICDPCKKLEEAARFEMRYGHKNRAAKGSSRKTAKNEDDIVNEILGNDGKESSSSGQQSNTNLVSSVQRASSSASYSNTQQVAALDGRGEMHRSYPVDELHHVNSEVGSTTPEEIRQRALDEKKRYKILKGEGKSEEALKAFKRGKELERQADALELSIRKNRRKFLSSGNTVEIQNEDGLKESVRKSKRLAQVNEKDDLTAELRELGWSDMDLNNKDKKPMKMSLEGELSSLLGEISGRTNKDTGSSGIDKTQVVELKRKALALKREGKLAEAKEELKKAKVLEKQIEEQELLGADEESDDEISALIRSMDNDQEDKLLADSEQDHGLDFHHLVGTADDLGVDSNFEVTDEDMMDPELAATLKSLGWADDSDSSETTAIQSVYTDRETLQSEILSLKREALNHKRAGNAAEAMAYLKKAKLLERNLESLGGEMGSLVAQDPTTMKKDSPSQNTTAKNNVSSKPAPKSRLMIQKELLALKKKALALRREGRLDEAEEELKKGKVLELQLEEMDTASSVKENQVAVGGKNPDLENERPGISGNPTIREGEEDVTDQDMHDPAYLSLLRNLGWKDDDREHANSAFNPPEESDNLSTQTANPLVTLSASNISLRTPRRSKAEIQRELLGLKRKALTLRREGKTDEAEEVLTAAKTLETQIAEMETPKKEIQIESNRPKDEITGPISGAAEEGDIDDMTDKDMHDPSLLSMLTNLGWKDDVDEDEAVAVQPKPSKQVSDSLVHSTDPSTSQLSSSISAARPRSKGEIQRELLGLKRKALALRRKGETEEAEELLKMAKVLESQMEELEGPKKEFFPDASEDKKSRSSESLNNYEKQNNVDNTVEAIEKLAAAGPNEKVMESFTGLVRKGSNTTASPSWSPDIVNAVPFELSEDSRPSVGDFDILGEMGSLSNLGINQGTEFFPAPHQSTNVMDLLTGDDWSSPPIPAKKLEDKVDFGSDISGLPEPHVHVGSLRSGPENLRSKDGEVNSISDVSHLPDPHVQMGSLITASKNLGSTENVRTKKREETVNSGKKPHVDEIDSAQGLASQNNKISLRQEVLTRKRKAVALKREGKLAEAREELRQAKLLEKSLEVETLEPVSGIHDGSTSVSNAPPVSGIHDGSTSASNAPPVHQKDPSAPHLAPKPLSGRDRFKLQQESLSHKRQALKLRREGRVEEAEAEFELAKALEAQLDEMSSNDSAKSSVNVAEPVDDVVVEDLLDPQLLSALKAIGIEDISIISQSSERPGPMKVSPTKIENSSQERIQLEERIKSEKVKAVNLKRAGKQAEALDALRRAKLFEKKLNSLA</sequence>
<dbReference type="InterPro" id="IPR017455">
    <property type="entry name" value="Znf_FYVE-rel"/>
</dbReference>
<evidence type="ECO:0000256" key="2">
    <source>
        <dbReference type="ARBA" id="ARBA00022771"/>
    </source>
</evidence>
<feature type="compositionally biased region" description="Low complexity" evidence="6">
    <location>
        <begin position="807"/>
        <end position="820"/>
    </location>
</feature>
<feature type="compositionally biased region" description="Polar residues" evidence="6">
    <location>
        <begin position="517"/>
        <end position="529"/>
    </location>
</feature>
<dbReference type="PANTHER" id="PTHR47553">
    <property type="entry name" value="MYOSIN-11"/>
    <property type="match status" value="1"/>
</dbReference>
<feature type="region of interest" description="Disordered" evidence="6">
    <location>
        <begin position="112"/>
        <end position="148"/>
    </location>
</feature>
<feature type="region of interest" description="Disordered" evidence="6">
    <location>
        <begin position="504"/>
        <end position="535"/>
    </location>
</feature>
<feature type="compositionally biased region" description="Low complexity" evidence="6">
    <location>
        <begin position="131"/>
        <end position="144"/>
    </location>
</feature>
<accession>A0AAV1SH68</accession>
<keyword evidence="9" id="KW-1185">Reference proteome</keyword>
<dbReference type="SUPFAM" id="SSF48452">
    <property type="entry name" value="TPR-like"/>
    <property type="match status" value="1"/>
</dbReference>
<dbReference type="SUPFAM" id="SSF57903">
    <property type="entry name" value="FYVE/PHD zinc finger"/>
    <property type="match status" value="1"/>
</dbReference>
<dbReference type="InterPro" id="IPR011011">
    <property type="entry name" value="Znf_FYVE_PHD"/>
</dbReference>
<evidence type="ECO:0000256" key="4">
    <source>
        <dbReference type="PROSITE-ProRule" id="PRU00091"/>
    </source>
</evidence>
<evidence type="ECO:0000256" key="6">
    <source>
        <dbReference type="SAM" id="MobiDB-lite"/>
    </source>
</evidence>
<dbReference type="InterPro" id="IPR019734">
    <property type="entry name" value="TPR_rpt"/>
</dbReference>
<feature type="compositionally biased region" description="Polar residues" evidence="6">
    <location>
        <begin position="890"/>
        <end position="900"/>
    </location>
</feature>
<evidence type="ECO:0000313" key="8">
    <source>
        <dbReference type="EMBL" id="CAK7350849.1"/>
    </source>
</evidence>
<dbReference type="Gene3D" id="3.30.40.10">
    <property type="entry name" value="Zinc/RING finger domain, C3HC4 (zinc finger)"/>
    <property type="match status" value="1"/>
</dbReference>
<evidence type="ECO:0000259" key="7">
    <source>
        <dbReference type="PROSITE" id="PS50178"/>
    </source>
</evidence>
<dbReference type="InterPro" id="IPR011990">
    <property type="entry name" value="TPR-like_helical_dom_sf"/>
</dbReference>
<feature type="region of interest" description="Disordered" evidence="6">
    <location>
        <begin position="727"/>
        <end position="769"/>
    </location>
</feature>
<dbReference type="PANTHER" id="PTHR47553:SF1">
    <property type="entry name" value="RING_FYVE_PHD ZINC FINGER SUPERFAMILY PROTEIN"/>
    <property type="match status" value="1"/>
</dbReference>
<reference evidence="8 9" key="1">
    <citation type="submission" date="2024-01" db="EMBL/GenBank/DDBJ databases">
        <authorList>
            <person name="Waweru B."/>
        </authorList>
    </citation>
    <scope>NUCLEOTIDE SEQUENCE [LARGE SCALE GENOMIC DNA]</scope>
</reference>
<dbReference type="InterPro" id="IPR000306">
    <property type="entry name" value="Znf_FYVE"/>
</dbReference>
<feature type="compositionally biased region" description="Polar residues" evidence="6">
    <location>
        <begin position="119"/>
        <end position="130"/>
    </location>
</feature>
<dbReference type="FunFam" id="3.30.40.10:FF:000925">
    <property type="entry name" value="Zinc finger protein, putative"/>
    <property type="match status" value="1"/>
</dbReference>
<keyword evidence="3" id="KW-0862">Zinc</keyword>
<dbReference type="Proteomes" id="UP001314170">
    <property type="component" value="Unassembled WGS sequence"/>
</dbReference>
<feature type="compositionally biased region" description="Polar residues" evidence="6">
    <location>
        <begin position="796"/>
        <end position="806"/>
    </location>
</feature>
<feature type="compositionally biased region" description="Basic and acidic residues" evidence="6">
    <location>
        <begin position="871"/>
        <end position="889"/>
    </location>
</feature>
<feature type="coiled-coil region" evidence="5">
    <location>
        <begin position="1318"/>
        <end position="1345"/>
    </location>
</feature>
<dbReference type="InterPro" id="IPR013083">
    <property type="entry name" value="Znf_RING/FYVE/PHD"/>
</dbReference>
<evidence type="ECO:0000256" key="3">
    <source>
        <dbReference type="ARBA" id="ARBA00022833"/>
    </source>
</evidence>
<dbReference type="CDD" id="cd00065">
    <property type="entry name" value="FYVE_like_SF"/>
    <property type="match status" value="1"/>
</dbReference>
<feature type="region of interest" description="Disordered" evidence="6">
    <location>
        <begin position="871"/>
        <end position="900"/>
    </location>
</feature>
<feature type="compositionally biased region" description="Basic and acidic residues" evidence="6">
    <location>
        <begin position="728"/>
        <end position="745"/>
    </location>
</feature>
<dbReference type="SMART" id="SM00064">
    <property type="entry name" value="FYVE"/>
    <property type="match status" value="1"/>
</dbReference>
<feature type="region of interest" description="Disordered" evidence="6">
    <location>
        <begin position="1026"/>
        <end position="1061"/>
    </location>
</feature>
<dbReference type="SMART" id="SM00028">
    <property type="entry name" value="TPR"/>
    <property type="match status" value="7"/>
</dbReference>
<gene>
    <name evidence="8" type="ORF">DCAF_LOCUS23558</name>
</gene>
<feature type="region of interest" description="Disordered" evidence="6">
    <location>
        <begin position="1150"/>
        <end position="1235"/>
    </location>
</feature>
<dbReference type="GO" id="GO:0008270">
    <property type="term" value="F:zinc ion binding"/>
    <property type="evidence" value="ECO:0007669"/>
    <property type="project" value="UniProtKB-KW"/>
</dbReference>
<feature type="domain" description="FYVE-type" evidence="7">
    <location>
        <begin position="19"/>
        <end position="78"/>
    </location>
</feature>
<name>A0AAV1SH68_9ROSI</name>
<proteinExistence type="predicted"/>
<feature type="region of interest" description="Disordered" evidence="6">
    <location>
        <begin position="592"/>
        <end position="623"/>
    </location>
</feature>
<organism evidence="8 9">
    <name type="scientific">Dovyalis caffra</name>
    <dbReference type="NCBI Taxonomy" id="77055"/>
    <lineage>
        <taxon>Eukaryota</taxon>
        <taxon>Viridiplantae</taxon>
        <taxon>Streptophyta</taxon>
        <taxon>Embryophyta</taxon>
        <taxon>Tracheophyta</taxon>
        <taxon>Spermatophyta</taxon>
        <taxon>Magnoliopsida</taxon>
        <taxon>eudicotyledons</taxon>
        <taxon>Gunneridae</taxon>
        <taxon>Pentapetalae</taxon>
        <taxon>rosids</taxon>
        <taxon>fabids</taxon>
        <taxon>Malpighiales</taxon>
        <taxon>Salicaceae</taxon>
        <taxon>Flacourtieae</taxon>
        <taxon>Dovyalis</taxon>
    </lineage>
</organism>
<protein>
    <recommendedName>
        <fullName evidence="7">FYVE-type domain-containing protein</fullName>
    </recommendedName>
</protein>
<feature type="region of interest" description="Disordered" evidence="6">
    <location>
        <begin position="786"/>
        <end position="827"/>
    </location>
</feature>
<feature type="coiled-coil region" evidence="5">
    <location>
        <begin position="322"/>
        <end position="361"/>
    </location>
</feature>
<keyword evidence="1" id="KW-0479">Metal-binding</keyword>
<keyword evidence="5" id="KW-0175">Coiled coil</keyword>
<keyword evidence="2 4" id="KW-0863">Zinc-finger</keyword>
<dbReference type="EMBL" id="CAWUPB010001184">
    <property type="protein sequence ID" value="CAK7350849.1"/>
    <property type="molecule type" value="Genomic_DNA"/>
</dbReference>
<comment type="caution">
    <text evidence="8">The sequence shown here is derived from an EMBL/GenBank/DDBJ whole genome shotgun (WGS) entry which is preliminary data.</text>
</comment>
<feature type="region of interest" description="Disordered" evidence="6">
    <location>
        <begin position="1075"/>
        <end position="1099"/>
    </location>
</feature>